<protein>
    <submittedName>
        <fullName evidence="1">Uncharacterized protein</fullName>
    </submittedName>
</protein>
<sequence>MTQNSLILEAPYGQITLVDDPSHVFGSVDNLQHYDQAFWLGSGEMSRRPSLIHGLYFDDGRSIVLVADGGCSTVHRHSAVVVKDVVYLCVGNRVAALGLRHADLCWVREVDTATCFGVHWVAARQALITHGELTIGCLSLAGDIRWYTGGRDIFMGEVRCMPEHIEAVDFNQEVYRFDYLTGQIFA</sequence>
<comment type="caution">
    <text evidence="1">The sequence shown here is derived from an EMBL/GenBank/DDBJ whole genome shotgun (WGS) entry which is preliminary data.</text>
</comment>
<dbReference type="RefSeq" id="WP_109060762.1">
    <property type="nucleotide sequence ID" value="NZ_QETA01000001.1"/>
</dbReference>
<proteinExistence type="predicted"/>
<organism evidence="1 2">
    <name type="scientific">Corticimicrobacter populi</name>
    <dbReference type="NCBI Taxonomy" id="2175229"/>
    <lineage>
        <taxon>Bacteria</taxon>
        <taxon>Pseudomonadati</taxon>
        <taxon>Pseudomonadota</taxon>
        <taxon>Betaproteobacteria</taxon>
        <taxon>Burkholderiales</taxon>
        <taxon>Alcaligenaceae</taxon>
        <taxon>Corticimicrobacter</taxon>
    </lineage>
</organism>
<dbReference type="EMBL" id="QETA01000001">
    <property type="protein sequence ID" value="PWF25360.1"/>
    <property type="molecule type" value="Genomic_DNA"/>
</dbReference>
<dbReference type="AlphaFoldDB" id="A0A2V1K453"/>
<gene>
    <name evidence="1" type="ORF">DD235_04250</name>
</gene>
<reference evidence="2" key="1">
    <citation type="submission" date="2018-05" db="EMBL/GenBank/DDBJ databases">
        <authorList>
            <person name="Li Y."/>
        </authorList>
    </citation>
    <scope>NUCLEOTIDE SEQUENCE [LARGE SCALE GENOMIC DNA]</scope>
    <source>
        <strain evidence="2">3d-2-2</strain>
    </source>
</reference>
<keyword evidence="2" id="KW-1185">Reference proteome</keyword>
<evidence type="ECO:0000313" key="2">
    <source>
        <dbReference type="Proteomes" id="UP000245212"/>
    </source>
</evidence>
<name>A0A2V1K453_9BURK</name>
<dbReference type="Proteomes" id="UP000245212">
    <property type="component" value="Unassembled WGS sequence"/>
</dbReference>
<evidence type="ECO:0000313" key="1">
    <source>
        <dbReference type="EMBL" id="PWF25360.1"/>
    </source>
</evidence>
<accession>A0A2V1K453</accession>